<dbReference type="AlphaFoldDB" id="A0A5B1BIK8"/>
<proteinExistence type="predicted"/>
<accession>A0A5B1BIK8</accession>
<protein>
    <recommendedName>
        <fullName evidence="4">DUF1772 domain-containing protein</fullName>
    </recommendedName>
</protein>
<dbReference type="EMBL" id="VTZN01000154">
    <property type="protein sequence ID" value="KAA1248498.1"/>
    <property type="molecule type" value="Genomic_DNA"/>
</dbReference>
<evidence type="ECO:0000313" key="2">
    <source>
        <dbReference type="EMBL" id="KAA1248498.1"/>
    </source>
</evidence>
<keyword evidence="1" id="KW-1133">Transmembrane helix</keyword>
<name>A0A5B1BIK8_MYCSI</name>
<dbReference type="OrthoDB" id="8230803at2"/>
<dbReference type="Proteomes" id="UP000324701">
    <property type="component" value="Unassembled WGS sequence"/>
</dbReference>
<keyword evidence="1" id="KW-0812">Transmembrane</keyword>
<reference evidence="2 3" key="1">
    <citation type="submission" date="2019-09" db="EMBL/GenBank/DDBJ databases">
        <title>Report of infection by Mycobacterium simiae a patient suffering from pulmonary tuberculosis.</title>
        <authorList>
            <person name="Mohanty P.S."/>
            <person name="Bansal A.K."/>
            <person name="Singh H."/>
            <person name="Sharma S."/>
            <person name="Patil S.A."/>
            <person name="Upadhaya P."/>
            <person name="Singh P.K."/>
            <person name="Kumar D."/>
            <person name="Kumar S."/>
            <person name="Singh R.K."/>
            <person name="Chaudhary B."/>
        </authorList>
    </citation>
    <scope>NUCLEOTIDE SEQUENCE [LARGE SCALE GENOMIC DNA]</scope>
    <source>
        <strain evidence="2 3">JAL-560-SIM</strain>
    </source>
</reference>
<feature type="transmembrane region" description="Helical" evidence="1">
    <location>
        <begin position="85"/>
        <end position="103"/>
    </location>
</feature>
<organism evidence="2 3">
    <name type="scientific">Mycobacterium simiae</name>
    <name type="common">Mycobacterium habana</name>
    <dbReference type="NCBI Taxonomy" id="1784"/>
    <lineage>
        <taxon>Bacteria</taxon>
        <taxon>Bacillati</taxon>
        <taxon>Actinomycetota</taxon>
        <taxon>Actinomycetes</taxon>
        <taxon>Mycobacteriales</taxon>
        <taxon>Mycobacteriaceae</taxon>
        <taxon>Mycobacterium</taxon>
        <taxon>Mycobacterium simiae complex</taxon>
    </lineage>
</organism>
<comment type="caution">
    <text evidence="2">The sequence shown here is derived from an EMBL/GenBank/DDBJ whole genome shotgun (WGS) entry which is preliminary data.</text>
</comment>
<gene>
    <name evidence="2" type="ORF">F0Q45_20270</name>
</gene>
<feature type="transmembrane region" description="Helical" evidence="1">
    <location>
        <begin position="60"/>
        <end position="79"/>
    </location>
</feature>
<evidence type="ECO:0008006" key="4">
    <source>
        <dbReference type="Google" id="ProtNLM"/>
    </source>
</evidence>
<evidence type="ECO:0000313" key="3">
    <source>
        <dbReference type="Proteomes" id="UP000324701"/>
    </source>
</evidence>
<dbReference type="RefSeq" id="WP_149655651.1">
    <property type="nucleotide sequence ID" value="NZ_VTZN01000154.1"/>
</dbReference>
<feature type="transmembrane region" description="Helical" evidence="1">
    <location>
        <begin position="134"/>
        <end position="153"/>
    </location>
</feature>
<keyword evidence="1" id="KW-0472">Membrane</keyword>
<evidence type="ECO:0000256" key="1">
    <source>
        <dbReference type="SAM" id="Phobius"/>
    </source>
</evidence>
<sequence>MAPLFTACGGFLLAVLWMDLIFDVQVLRYRRASDQLPEPVLASIAGYYHRATTTSRPMSWLIALVMVLLLAGLGVVAVGGHEPGWLLLTSAVLAGVPVGLAAVRTVPRAVRLGNRVDSVTEQARLARAICRDHLVCIGCMLAFMVLWLAYSLAT</sequence>
<keyword evidence="3" id="KW-1185">Reference proteome</keyword>
<feature type="transmembrane region" description="Helical" evidence="1">
    <location>
        <begin position="6"/>
        <end position="27"/>
    </location>
</feature>